<keyword evidence="2" id="KW-1185">Reference proteome</keyword>
<gene>
    <name evidence="1" type="ORF">P6P90_13460</name>
</gene>
<reference evidence="1 2" key="1">
    <citation type="submission" date="2023-04" db="EMBL/GenBank/DDBJ databases">
        <title>Ectobacillus antri isolated from activated sludge.</title>
        <authorList>
            <person name="Yan P."/>
            <person name="Liu X."/>
        </authorList>
    </citation>
    <scope>NUCLEOTIDE SEQUENCE [LARGE SCALE GENOMIC DNA]</scope>
    <source>
        <strain evidence="1 2">C18H</strain>
    </source>
</reference>
<name>A0ABT6H6I5_9BACI</name>
<comment type="caution">
    <text evidence="1">The sequence shown here is derived from an EMBL/GenBank/DDBJ whole genome shotgun (WGS) entry which is preliminary data.</text>
</comment>
<dbReference type="Pfam" id="PF13384">
    <property type="entry name" value="HTH_23"/>
    <property type="match status" value="1"/>
</dbReference>
<dbReference type="SUPFAM" id="SSF46689">
    <property type="entry name" value="Homeodomain-like"/>
    <property type="match status" value="1"/>
</dbReference>
<evidence type="ECO:0000313" key="1">
    <source>
        <dbReference type="EMBL" id="MDG5754965.1"/>
    </source>
</evidence>
<protein>
    <submittedName>
        <fullName evidence="1">Helix-turn-helix domain containing protein</fullName>
    </submittedName>
</protein>
<accession>A0ABT6H6I5</accession>
<dbReference type="Proteomes" id="UP001218246">
    <property type="component" value="Unassembled WGS sequence"/>
</dbReference>
<dbReference type="EMBL" id="JARULN010000016">
    <property type="protein sequence ID" value="MDG5754965.1"/>
    <property type="molecule type" value="Genomic_DNA"/>
</dbReference>
<evidence type="ECO:0000313" key="2">
    <source>
        <dbReference type="Proteomes" id="UP001218246"/>
    </source>
</evidence>
<dbReference type="RefSeq" id="WP_278335638.1">
    <property type="nucleotide sequence ID" value="NZ_JARRRY010000015.1"/>
</dbReference>
<dbReference type="InterPro" id="IPR009057">
    <property type="entry name" value="Homeodomain-like_sf"/>
</dbReference>
<organism evidence="1 2">
    <name type="scientific">Ectobacillus antri</name>
    <dbReference type="NCBI Taxonomy" id="2486280"/>
    <lineage>
        <taxon>Bacteria</taxon>
        <taxon>Bacillati</taxon>
        <taxon>Bacillota</taxon>
        <taxon>Bacilli</taxon>
        <taxon>Bacillales</taxon>
        <taxon>Bacillaceae</taxon>
        <taxon>Ectobacillus</taxon>
    </lineage>
</organism>
<proteinExistence type="predicted"/>
<sequence>MKRLNITNFHGLTPSELRSYEKQESNANLRNRITAVRLVMEGKLGKEVAEICNLHRQSVSEYIRRFNEGGLERL</sequence>